<dbReference type="NCBIfam" id="NF002187">
    <property type="entry name" value="PRK01045.1-1"/>
    <property type="match status" value="1"/>
</dbReference>
<dbReference type="GO" id="GO:0051745">
    <property type="term" value="F:4-hydroxy-3-methylbut-2-enyl diphosphate reductase activity"/>
    <property type="evidence" value="ECO:0007669"/>
    <property type="project" value="InterPro"/>
</dbReference>
<keyword evidence="2" id="KW-0004">4Fe-4S</keyword>
<dbReference type="GO" id="GO:0019288">
    <property type="term" value="P:isopentenyl diphosphate biosynthetic process, methylerythritol 4-phosphate pathway"/>
    <property type="evidence" value="ECO:0007669"/>
    <property type="project" value="InterPro"/>
</dbReference>
<evidence type="ECO:0000256" key="5">
    <source>
        <dbReference type="ARBA" id="ARBA00023014"/>
    </source>
</evidence>
<proteinExistence type="inferred from homology"/>
<dbReference type="NCBIfam" id="TIGR00216">
    <property type="entry name" value="ispH_lytB"/>
    <property type="match status" value="1"/>
</dbReference>
<organism evidence="6">
    <name type="scientific">marine sediment metagenome</name>
    <dbReference type="NCBI Taxonomy" id="412755"/>
    <lineage>
        <taxon>unclassified sequences</taxon>
        <taxon>metagenomes</taxon>
        <taxon>ecological metagenomes</taxon>
    </lineage>
</organism>
<comment type="cofactor">
    <cofactor evidence="1">
        <name>[4Fe-4S] cluster</name>
        <dbReference type="ChEBI" id="CHEBI:49883"/>
    </cofactor>
</comment>
<comment type="caution">
    <text evidence="6">The sequence shown here is derived from an EMBL/GenBank/DDBJ whole genome shotgun (WGS) entry which is preliminary data.</text>
</comment>
<evidence type="ECO:0000256" key="2">
    <source>
        <dbReference type="ARBA" id="ARBA00022485"/>
    </source>
</evidence>
<evidence type="ECO:0000256" key="4">
    <source>
        <dbReference type="ARBA" id="ARBA00023004"/>
    </source>
</evidence>
<dbReference type="InterPro" id="IPR003451">
    <property type="entry name" value="LytB/IspH"/>
</dbReference>
<evidence type="ECO:0000256" key="3">
    <source>
        <dbReference type="ARBA" id="ARBA00022723"/>
    </source>
</evidence>
<sequence>MEVVVAEHAGYCYGVERALKLAKETSVSCPKPIVTLGPIIHNPQVVDWLKSLGIHPVDEITKEKGTVIIRSHGIDPAEARQFKDKGLTVVDATCPFVKKAQSCAKQLVENGYDVIIVGERNHPEVIGIMAYAKQVAKVVEKAADLDKLPKKWKRLGVVVQTTQSEANYRQIVDKLSTKGVDIKVFNTICDATSKRQRAAKDIAQATDLVLVVGGKNSANTTRLAKICAEINPNTYHIETAVEVEKSWFTDIGKVGITAGASTSDWVLKDVIDLVKGMKA</sequence>
<dbReference type="HAMAP" id="MF_00191">
    <property type="entry name" value="IspH"/>
    <property type="match status" value="1"/>
</dbReference>
<dbReference type="GO" id="GO:0050992">
    <property type="term" value="P:dimethylallyl diphosphate biosynthetic process"/>
    <property type="evidence" value="ECO:0007669"/>
    <property type="project" value="InterPro"/>
</dbReference>
<dbReference type="PANTHER" id="PTHR30426:SF0">
    <property type="entry name" value="4-HYDROXY-3-METHYLBUT-2-ENYL DIPHOSPHATE REDUCTASE"/>
    <property type="match status" value="1"/>
</dbReference>
<dbReference type="PANTHER" id="PTHR30426">
    <property type="entry name" value="4-HYDROXY-3-METHYLBUT-2-ENYL DIPHOSPHATE REDUCTASE"/>
    <property type="match status" value="1"/>
</dbReference>
<name>A0A0F9R4R6_9ZZZZ</name>
<keyword evidence="3" id="KW-0479">Metal-binding</keyword>
<keyword evidence="5" id="KW-0411">Iron-sulfur</keyword>
<gene>
    <name evidence="6" type="ORF">LCGC14_1016430</name>
</gene>
<dbReference type="GO" id="GO:0051539">
    <property type="term" value="F:4 iron, 4 sulfur cluster binding"/>
    <property type="evidence" value="ECO:0007669"/>
    <property type="project" value="UniProtKB-KW"/>
</dbReference>
<evidence type="ECO:0008006" key="7">
    <source>
        <dbReference type="Google" id="ProtNLM"/>
    </source>
</evidence>
<dbReference type="Gene3D" id="3.40.1010.20">
    <property type="entry name" value="4-hydroxy-3-methylbut-2-enyl diphosphate reductase, catalytic domain"/>
    <property type="match status" value="2"/>
</dbReference>
<dbReference type="AlphaFoldDB" id="A0A0F9R4R6"/>
<dbReference type="Pfam" id="PF02401">
    <property type="entry name" value="LYTB"/>
    <property type="match status" value="1"/>
</dbReference>
<evidence type="ECO:0000313" key="6">
    <source>
        <dbReference type="EMBL" id="KKN12438.1"/>
    </source>
</evidence>
<dbReference type="Gene3D" id="3.40.50.11270">
    <property type="match status" value="1"/>
</dbReference>
<accession>A0A0F9R4R6</accession>
<dbReference type="EMBL" id="LAZR01004032">
    <property type="protein sequence ID" value="KKN12438.1"/>
    <property type="molecule type" value="Genomic_DNA"/>
</dbReference>
<dbReference type="GO" id="GO:0046872">
    <property type="term" value="F:metal ion binding"/>
    <property type="evidence" value="ECO:0007669"/>
    <property type="project" value="UniProtKB-KW"/>
</dbReference>
<dbReference type="CDD" id="cd13944">
    <property type="entry name" value="lytB_ispH"/>
    <property type="match status" value="1"/>
</dbReference>
<protein>
    <recommendedName>
        <fullName evidence="7">4-hydroxy-3-methylbut-2-enyl diphosphate reductase</fullName>
    </recommendedName>
</protein>
<evidence type="ECO:0000256" key="1">
    <source>
        <dbReference type="ARBA" id="ARBA00001966"/>
    </source>
</evidence>
<reference evidence="6" key="1">
    <citation type="journal article" date="2015" name="Nature">
        <title>Complex archaea that bridge the gap between prokaryotes and eukaryotes.</title>
        <authorList>
            <person name="Spang A."/>
            <person name="Saw J.H."/>
            <person name="Jorgensen S.L."/>
            <person name="Zaremba-Niedzwiedzka K."/>
            <person name="Martijn J."/>
            <person name="Lind A.E."/>
            <person name="van Eijk R."/>
            <person name="Schleper C."/>
            <person name="Guy L."/>
            <person name="Ettema T.J."/>
        </authorList>
    </citation>
    <scope>NUCLEOTIDE SEQUENCE</scope>
</reference>
<keyword evidence="4" id="KW-0408">Iron</keyword>